<dbReference type="Proteomes" id="UP000298324">
    <property type="component" value="Unassembled WGS sequence"/>
</dbReference>
<dbReference type="HAMAP" id="MF_00031">
    <property type="entry name" value="DNA_HJ_migration_RuvA"/>
    <property type="match status" value="1"/>
</dbReference>
<keyword evidence="9" id="KW-1185">Reference proteome</keyword>
<dbReference type="GO" id="GO:0006310">
    <property type="term" value="P:DNA recombination"/>
    <property type="evidence" value="ECO:0007669"/>
    <property type="project" value="UniProtKB-UniRule"/>
</dbReference>
<dbReference type="InterPro" id="IPR036267">
    <property type="entry name" value="RuvA_C_sf"/>
</dbReference>
<dbReference type="SUPFAM" id="SSF50249">
    <property type="entry name" value="Nucleic acid-binding proteins"/>
    <property type="match status" value="1"/>
</dbReference>
<dbReference type="GO" id="GO:0000400">
    <property type="term" value="F:four-way junction DNA binding"/>
    <property type="evidence" value="ECO:0007669"/>
    <property type="project" value="UniProtKB-UniRule"/>
</dbReference>
<evidence type="ECO:0000256" key="6">
    <source>
        <dbReference type="HAMAP-Rule" id="MF_00031"/>
    </source>
</evidence>
<comment type="function">
    <text evidence="6">The RuvA-RuvB-RuvC complex processes Holliday junction (HJ) DNA during genetic recombination and DNA repair, while the RuvA-RuvB complex plays an important role in the rescue of blocked DNA replication forks via replication fork reversal (RFR). RuvA specifically binds to HJ cruciform DNA, conferring on it an open structure. The RuvB hexamer acts as an ATP-dependent pump, pulling dsDNA into and through the RuvAB complex. HJ branch migration allows RuvC to scan DNA until it finds its consensus sequence, where it cleaves and resolves the cruciform DNA.</text>
</comment>
<dbReference type="Pfam" id="PF14520">
    <property type="entry name" value="HHH_5"/>
    <property type="match status" value="1"/>
</dbReference>
<dbReference type="AlphaFoldDB" id="A0A4Y7RCS6"/>
<dbReference type="Pfam" id="PF07499">
    <property type="entry name" value="RuvA_C"/>
    <property type="match status" value="1"/>
</dbReference>
<comment type="similarity">
    <text evidence="6">Belongs to the RuvA family.</text>
</comment>
<dbReference type="Gene3D" id="1.10.8.10">
    <property type="entry name" value="DNA helicase RuvA subunit, C-terminal domain"/>
    <property type="match status" value="1"/>
</dbReference>
<gene>
    <name evidence="6 8" type="primary">ruvA</name>
    <name evidence="8" type="ORF">Psch_00062</name>
</gene>
<dbReference type="CDD" id="cd14332">
    <property type="entry name" value="UBA_RuvA_C"/>
    <property type="match status" value="1"/>
</dbReference>
<dbReference type="Pfam" id="PF01330">
    <property type="entry name" value="RuvA_N"/>
    <property type="match status" value="1"/>
</dbReference>
<evidence type="ECO:0000313" key="8">
    <source>
        <dbReference type="EMBL" id="TEB06530.1"/>
    </source>
</evidence>
<dbReference type="NCBIfam" id="TIGR00084">
    <property type="entry name" value="ruvA"/>
    <property type="match status" value="1"/>
</dbReference>
<comment type="caution">
    <text evidence="8">The sequence shown here is derived from an EMBL/GenBank/DDBJ whole genome shotgun (WGS) entry which is preliminary data.</text>
</comment>
<name>A0A4Y7RCS6_9FIRM</name>
<keyword evidence="3 6" id="KW-0238">DNA-binding</keyword>
<dbReference type="GO" id="GO:0006281">
    <property type="term" value="P:DNA repair"/>
    <property type="evidence" value="ECO:0007669"/>
    <property type="project" value="UniProtKB-UniRule"/>
</dbReference>
<keyword evidence="1 6" id="KW-0963">Cytoplasm</keyword>
<keyword evidence="8" id="KW-0547">Nucleotide-binding</keyword>
<reference evidence="8 9" key="1">
    <citation type="journal article" date="2018" name="Environ. Microbiol.">
        <title>Novel energy conservation strategies and behaviour of Pelotomaculum schinkii driving syntrophic propionate catabolism.</title>
        <authorList>
            <person name="Hidalgo-Ahumada C.A.P."/>
            <person name="Nobu M.K."/>
            <person name="Narihiro T."/>
            <person name="Tamaki H."/>
            <person name="Liu W.T."/>
            <person name="Kamagata Y."/>
            <person name="Stams A.J.M."/>
            <person name="Imachi H."/>
            <person name="Sousa D.Z."/>
        </authorList>
    </citation>
    <scope>NUCLEOTIDE SEQUENCE [LARGE SCALE GENOMIC DNA]</scope>
    <source>
        <strain evidence="8 9">HH</strain>
    </source>
</reference>
<dbReference type="InterPro" id="IPR012340">
    <property type="entry name" value="NA-bd_OB-fold"/>
</dbReference>
<dbReference type="Gene3D" id="2.40.50.140">
    <property type="entry name" value="Nucleic acid-binding proteins"/>
    <property type="match status" value="1"/>
</dbReference>
<dbReference type="GO" id="GO:0005737">
    <property type="term" value="C:cytoplasm"/>
    <property type="evidence" value="ECO:0007669"/>
    <property type="project" value="UniProtKB-SubCell"/>
</dbReference>
<organism evidence="8 9">
    <name type="scientific">Pelotomaculum schinkii</name>
    <dbReference type="NCBI Taxonomy" id="78350"/>
    <lineage>
        <taxon>Bacteria</taxon>
        <taxon>Bacillati</taxon>
        <taxon>Bacillota</taxon>
        <taxon>Clostridia</taxon>
        <taxon>Eubacteriales</taxon>
        <taxon>Desulfotomaculaceae</taxon>
        <taxon>Pelotomaculum</taxon>
    </lineage>
</organism>
<feature type="region of interest" description="Domain III" evidence="6">
    <location>
        <begin position="151"/>
        <end position="197"/>
    </location>
</feature>
<keyword evidence="5 6" id="KW-0234">DNA repair</keyword>
<evidence type="ECO:0000313" key="9">
    <source>
        <dbReference type="Proteomes" id="UP000298324"/>
    </source>
</evidence>
<dbReference type="InterPro" id="IPR003583">
    <property type="entry name" value="Hlx-hairpin-Hlx_DNA-bd_motif"/>
</dbReference>
<accession>A0A4Y7RCS6</accession>
<keyword evidence="4 6" id="KW-0233">DNA recombination</keyword>
<feature type="domain" description="Helix-hairpin-helix DNA-binding motif class 1" evidence="7">
    <location>
        <begin position="108"/>
        <end position="127"/>
    </location>
</feature>
<evidence type="ECO:0000256" key="4">
    <source>
        <dbReference type="ARBA" id="ARBA00023172"/>
    </source>
</evidence>
<dbReference type="RefSeq" id="WP_190238771.1">
    <property type="nucleotide sequence ID" value="NZ_QFGA01000001.1"/>
</dbReference>
<dbReference type="SUPFAM" id="SSF46929">
    <property type="entry name" value="DNA helicase RuvA subunit, C-terminal domain"/>
    <property type="match status" value="1"/>
</dbReference>
<keyword evidence="8" id="KW-0378">Hydrolase</keyword>
<dbReference type="GO" id="GO:0016787">
    <property type="term" value="F:hydrolase activity"/>
    <property type="evidence" value="ECO:0007669"/>
    <property type="project" value="UniProtKB-KW"/>
</dbReference>
<dbReference type="SMART" id="SM00278">
    <property type="entry name" value="HhH1"/>
    <property type="match status" value="2"/>
</dbReference>
<dbReference type="GO" id="GO:0009378">
    <property type="term" value="F:four-way junction helicase activity"/>
    <property type="evidence" value="ECO:0007669"/>
    <property type="project" value="InterPro"/>
</dbReference>
<evidence type="ECO:0000256" key="1">
    <source>
        <dbReference type="ARBA" id="ARBA00022490"/>
    </source>
</evidence>
<dbReference type="InterPro" id="IPR010994">
    <property type="entry name" value="RuvA_2-like"/>
</dbReference>
<comment type="caution">
    <text evidence="6">Lacks conserved residue(s) required for the propagation of feature annotation.</text>
</comment>
<dbReference type="GO" id="GO:0048476">
    <property type="term" value="C:Holliday junction resolvase complex"/>
    <property type="evidence" value="ECO:0007669"/>
    <property type="project" value="UniProtKB-UniRule"/>
</dbReference>
<keyword evidence="8" id="KW-0347">Helicase</keyword>
<dbReference type="EMBL" id="QFGA01000001">
    <property type="protein sequence ID" value="TEB06530.1"/>
    <property type="molecule type" value="Genomic_DNA"/>
</dbReference>
<evidence type="ECO:0000259" key="7">
    <source>
        <dbReference type="SMART" id="SM00278"/>
    </source>
</evidence>
<comment type="domain">
    <text evidence="6">Has three domains with a flexible linker between the domains II and III and assumes an 'L' shape. Domain III is highly mobile and contacts RuvB.</text>
</comment>
<dbReference type="SUPFAM" id="SSF47781">
    <property type="entry name" value="RuvA domain 2-like"/>
    <property type="match status" value="1"/>
</dbReference>
<dbReference type="InterPro" id="IPR013849">
    <property type="entry name" value="DNA_helicase_Holl-junc_RuvA_I"/>
</dbReference>
<keyword evidence="8" id="KW-0067">ATP-binding</keyword>
<proteinExistence type="inferred from homology"/>
<evidence type="ECO:0000256" key="3">
    <source>
        <dbReference type="ARBA" id="ARBA00023125"/>
    </source>
</evidence>
<dbReference type="GO" id="GO:0009379">
    <property type="term" value="C:Holliday junction helicase complex"/>
    <property type="evidence" value="ECO:0007669"/>
    <property type="project" value="InterPro"/>
</dbReference>
<dbReference type="GO" id="GO:0005524">
    <property type="term" value="F:ATP binding"/>
    <property type="evidence" value="ECO:0007669"/>
    <property type="project" value="InterPro"/>
</dbReference>
<sequence>MIAFLNGRLADIQAGAVVIDVGGIGYHVQVPLSLIHSLPEPGGQIMLHTHLAVREDDISLYGFRERGELEYFLKLLNVSGVGPKGALAVLTLFEPGELGQAIVNEDLPALTRVPGIGKKTAGRIILELKDKIPLTAIQDAPGRKQAGLKADAVAALEALGYSTAEAHKGVKEALAGFNEEPPVAELIKKALRMLVKS</sequence>
<evidence type="ECO:0000256" key="2">
    <source>
        <dbReference type="ARBA" id="ARBA00022763"/>
    </source>
</evidence>
<dbReference type="Gene3D" id="1.10.150.20">
    <property type="entry name" value="5' to 3' exonuclease, C-terminal subdomain"/>
    <property type="match status" value="1"/>
</dbReference>
<protein>
    <recommendedName>
        <fullName evidence="6">Holliday junction branch migration complex subunit RuvA</fullName>
    </recommendedName>
</protein>
<evidence type="ECO:0000256" key="5">
    <source>
        <dbReference type="ARBA" id="ARBA00023204"/>
    </source>
</evidence>
<dbReference type="InterPro" id="IPR011114">
    <property type="entry name" value="RuvA_C"/>
</dbReference>
<feature type="region of interest" description="Domain I" evidence="6">
    <location>
        <begin position="1"/>
        <end position="64"/>
    </location>
</feature>
<dbReference type="InterPro" id="IPR000085">
    <property type="entry name" value="RuvA"/>
</dbReference>
<keyword evidence="2 6" id="KW-0227">DNA damage</keyword>
<comment type="subcellular location">
    <subcellularLocation>
        <location evidence="6">Cytoplasm</location>
    </subcellularLocation>
</comment>
<feature type="domain" description="Helix-hairpin-helix DNA-binding motif class 1" evidence="7">
    <location>
        <begin position="73"/>
        <end position="92"/>
    </location>
</feature>
<comment type="subunit">
    <text evidence="6">Homotetramer. Forms an RuvA(8)-RuvB(12)-Holliday junction (HJ) complex. HJ DNA is sandwiched between 2 RuvA tetramers; dsDNA enters through RuvA and exits via RuvB. An RuvB hexamer assembles on each DNA strand where it exits the tetramer. Each RuvB hexamer is contacted by two RuvA subunits (via domain III) on 2 adjacent RuvB subunits; this complex drives branch migration. In the full resolvosome a probable DNA-RuvA(4)-RuvB(12)-RuvC(2) complex forms which resolves the HJ.</text>
</comment>